<dbReference type="InterPro" id="IPR007069">
    <property type="entry name" value="Transposase_32"/>
</dbReference>
<feature type="domain" description="Transposase IS801/IS1294" evidence="1">
    <location>
        <begin position="16"/>
        <end position="120"/>
    </location>
</feature>
<dbReference type="PANTHER" id="PTHR37023">
    <property type="entry name" value="TRANSPOSASE"/>
    <property type="match status" value="1"/>
</dbReference>
<organism evidence="2 3">
    <name type="scientific">Nitrosomonas mobilis</name>
    <dbReference type="NCBI Taxonomy" id="51642"/>
    <lineage>
        <taxon>Bacteria</taxon>
        <taxon>Pseudomonadati</taxon>
        <taxon>Pseudomonadota</taxon>
        <taxon>Betaproteobacteria</taxon>
        <taxon>Nitrosomonadales</taxon>
        <taxon>Nitrosomonadaceae</taxon>
        <taxon>Nitrosomonas</taxon>
    </lineage>
</organism>
<evidence type="ECO:0000313" key="3">
    <source>
        <dbReference type="Proteomes" id="UP000198729"/>
    </source>
</evidence>
<keyword evidence="3" id="KW-1185">Reference proteome</keyword>
<dbReference type="STRING" id="51642.NSMM_380003"/>
<dbReference type="AlphaFoldDB" id="A0A1G5SFQ9"/>
<accession>A0A1G5SFQ9</accession>
<evidence type="ECO:0000259" key="1">
    <source>
        <dbReference type="Pfam" id="PF04986"/>
    </source>
</evidence>
<sequence length="178" mass="20394">MFCHKALAKVFRAKILDGLRQAGIALPANYPADWVVDCQAVGAGDKALVYLGRYLYRGVLPEKHILSNENGQVTFRYQNGQTKQWQTRILDGVSFLKLILKHILPKGFRRARNYGFLHPNCKLVKWVQLIKRIATPPPTPRPTIKCACCQQPMRILRTRVNTVWAHIMQQDKARETAM</sequence>
<proteinExistence type="predicted"/>
<evidence type="ECO:0000313" key="2">
    <source>
        <dbReference type="EMBL" id="SCZ85381.1"/>
    </source>
</evidence>
<dbReference type="GO" id="GO:0006313">
    <property type="term" value="P:DNA transposition"/>
    <property type="evidence" value="ECO:0007669"/>
    <property type="project" value="InterPro"/>
</dbReference>
<dbReference type="Proteomes" id="UP000198729">
    <property type="component" value="Unassembled WGS sequence"/>
</dbReference>
<protein>
    <submittedName>
        <fullName evidence="2">Transposase</fullName>
    </submittedName>
</protein>
<dbReference type="EMBL" id="FMWO01000045">
    <property type="protein sequence ID" value="SCZ85381.1"/>
    <property type="molecule type" value="Genomic_DNA"/>
</dbReference>
<dbReference type="Pfam" id="PF04986">
    <property type="entry name" value="Y2_Tnp"/>
    <property type="match status" value="1"/>
</dbReference>
<reference evidence="2 3" key="1">
    <citation type="submission" date="2016-10" db="EMBL/GenBank/DDBJ databases">
        <authorList>
            <person name="de Groot N.N."/>
        </authorList>
    </citation>
    <scope>NUCLEOTIDE SEQUENCE [LARGE SCALE GENOMIC DNA]</scope>
    <source>
        <strain evidence="2">1</strain>
    </source>
</reference>
<dbReference type="GO" id="GO:0004803">
    <property type="term" value="F:transposase activity"/>
    <property type="evidence" value="ECO:0007669"/>
    <property type="project" value="InterPro"/>
</dbReference>
<dbReference type="PANTHER" id="PTHR37023:SF1">
    <property type="entry name" value="ISSOD25 TRANSPOSASE TNPA_ISSOD25"/>
    <property type="match status" value="1"/>
</dbReference>
<gene>
    <name evidence="2" type="ORF">NSMM_380003</name>
</gene>
<dbReference type="GO" id="GO:0003677">
    <property type="term" value="F:DNA binding"/>
    <property type="evidence" value="ECO:0007669"/>
    <property type="project" value="InterPro"/>
</dbReference>
<name>A0A1G5SFQ9_9PROT</name>